<dbReference type="AlphaFoldDB" id="A0A6F8PR46"/>
<feature type="transmembrane region" description="Helical" evidence="1">
    <location>
        <begin position="92"/>
        <end position="110"/>
    </location>
</feature>
<proteinExistence type="predicted"/>
<name>A0A6F8PR46_9GAMM</name>
<evidence type="ECO:0000313" key="2">
    <source>
        <dbReference type="EMBL" id="BBP44460.1"/>
    </source>
</evidence>
<gene>
    <name evidence="2" type="ORF">THMIRHAT_22060</name>
</gene>
<keyword evidence="1" id="KW-1133">Transmembrane helix</keyword>
<dbReference type="Proteomes" id="UP000501466">
    <property type="component" value="Chromosome"/>
</dbReference>
<keyword evidence="1" id="KW-0472">Membrane</keyword>
<reference evidence="3" key="1">
    <citation type="submission" date="2019-11" db="EMBL/GenBank/DDBJ databases">
        <title>Isolation and characterization of two novel species in the genus Thiomicrorhabdus.</title>
        <authorList>
            <person name="Mochizuki J."/>
            <person name="Kojima H."/>
            <person name="Fukui M."/>
        </authorList>
    </citation>
    <scope>NUCLEOTIDE SEQUENCE [LARGE SCALE GENOMIC DNA]</scope>
    <source>
        <strain evidence="3">AkT22</strain>
    </source>
</reference>
<evidence type="ECO:0000313" key="3">
    <source>
        <dbReference type="Proteomes" id="UP000501466"/>
    </source>
</evidence>
<organism evidence="2 3">
    <name type="scientific">Thiosulfativibrio zosterae</name>
    <dbReference type="NCBI Taxonomy" id="2675053"/>
    <lineage>
        <taxon>Bacteria</taxon>
        <taxon>Pseudomonadati</taxon>
        <taxon>Pseudomonadota</taxon>
        <taxon>Gammaproteobacteria</taxon>
        <taxon>Thiotrichales</taxon>
        <taxon>Piscirickettsiaceae</taxon>
        <taxon>Thiosulfativibrio</taxon>
    </lineage>
</organism>
<dbReference type="KEGG" id="tzo:THMIRHAT_22060"/>
<dbReference type="RefSeq" id="WP_173292174.1">
    <property type="nucleotide sequence ID" value="NZ_AP021888.1"/>
</dbReference>
<protein>
    <submittedName>
        <fullName evidence="2">Uncharacterized protein</fullName>
    </submittedName>
</protein>
<dbReference type="EMBL" id="AP021888">
    <property type="protein sequence ID" value="BBP44460.1"/>
    <property type="molecule type" value="Genomic_DNA"/>
</dbReference>
<evidence type="ECO:0000256" key="1">
    <source>
        <dbReference type="SAM" id="Phobius"/>
    </source>
</evidence>
<keyword evidence="1" id="KW-0812">Transmembrane</keyword>
<accession>A0A6F8PR46</accession>
<sequence length="115" mass="13362">MAGRTFNTEKEQQFIGMLMKMPMADRQKELLKCDLNSLAKAMKDYSNPQIEAFALALPRHLRAEFAKTVKMHKGEIPFPKKKVVRRTIQKHHYAQAVVAVAVIIILIFYLDWFMP</sequence>
<keyword evidence="3" id="KW-1185">Reference proteome</keyword>